<comment type="caution">
    <text evidence="1">The sequence shown here is derived from an EMBL/GenBank/DDBJ whole genome shotgun (WGS) entry which is preliminary data.</text>
</comment>
<sequence>MPPIDRCPATFCGSTIGPAFKRTTNGAQFCLGQDAPHVQRTSVCVIAGGDAKGAMQIADTAAAADQSITEGTSACMIR</sequence>
<reference evidence="1 2" key="1">
    <citation type="submission" date="2016-03" db="EMBL/GenBank/DDBJ databases">
        <title>Whole genome sequencing of Grifola frondosa 9006-11.</title>
        <authorList>
            <person name="Min B."/>
            <person name="Park H."/>
            <person name="Kim J.-G."/>
            <person name="Cho H."/>
            <person name="Oh Y.-L."/>
            <person name="Kong W.-S."/>
            <person name="Choi I.-G."/>
        </authorList>
    </citation>
    <scope>NUCLEOTIDE SEQUENCE [LARGE SCALE GENOMIC DNA]</scope>
    <source>
        <strain evidence="1 2">9006-11</strain>
    </source>
</reference>
<name>A0A1C7MIX5_GRIFR</name>
<organism evidence="1 2">
    <name type="scientific">Grifola frondosa</name>
    <name type="common">Maitake</name>
    <name type="synonym">Polyporus frondosus</name>
    <dbReference type="NCBI Taxonomy" id="5627"/>
    <lineage>
        <taxon>Eukaryota</taxon>
        <taxon>Fungi</taxon>
        <taxon>Dikarya</taxon>
        <taxon>Basidiomycota</taxon>
        <taxon>Agaricomycotina</taxon>
        <taxon>Agaricomycetes</taxon>
        <taxon>Polyporales</taxon>
        <taxon>Grifolaceae</taxon>
        <taxon>Grifola</taxon>
    </lineage>
</organism>
<evidence type="ECO:0000313" key="1">
    <source>
        <dbReference type="EMBL" id="OBZ76891.1"/>
    </source>
</evidence>
<gene>
    <name evidence="1" type="ORF">A0H81_03635</name>
</gene>
<proteinExistence type="predicted"/>
<protein>
    <submittedName>
        <fullName evidence="1">Uncharacterized protein</fullName>
    </submittedName>
</protein>
<keyword evidence="2" id="KW-1185">Reference proteome</keyword>
<dbReference type="AlphaFoldDB" id="A0A1C7MIX5"/>
<dbReference type="Proteomes" id="UP000092993">
    <property type="component" value="Unassembled WGS sequence"/>
</dbReference>
<accession>A0A1C7MIX5</accession>
<evidence type="ECO:0000313" key="2">
    <source>
        <dbReference type="Proteomes" id="UP000092993"/>
    </source>
</evidence>
<dbReference type="EMBL" id="LUGG01000003">
    <property type="protein sequence ID" value="OBZ76891.1"/>
    <property type="molecule type" value="Genomic_DNA"/>
</dbReference>